<organism evidence="3 4">
    <name type="scientific">Blastopirellula marina</name>
    <dbReference type="NCBI Taxonomy" id="124"/>
    <lineage>
        <taxon>Bacteria</taxon>
        <taxon>Pseudomonadati</taxon>
        <taxon>Planctomycetota</taxon>
        <taxon>Planctomycetia</taxon>
        <taxon>Pirellulales</taxon>
        <taxon>Pirellulaceae</taxon>
        <taxon>Blastopirellula</taxon>
    </lineage>
</organism>
<dbReference type="PANTHER" id="PTHR11647">
    <property type="entry name" value="HYDRANTOINASE/DIHYDROPYRIMIDINASE FAMILY MEMBER"/>
    <property type="match status" value="1"/>
</dbReference>
<dbReference type="NCBIfam" id="TIGR03121">
    <property type="entry name" value="one_C_dehyd_A"/>
    <property type="match status" value="1"/>
</dbReference>
<sequence>MGYLVLENGIVHDPANGIDGEVRTLWLKDGKVVRSPTEDQPAIDRRIDCRGYVIMPGGVDMHCHIAGPKVNIGRQMTPEYRRNEGIPRSEGRRSASGGLLPSCVGTGYMFAGLGYTTAMDAAIPGLHARHAHEDLLDTPLLDKGFYLLFGNNQFVMDRIREERSDCLDAYLAWALSSTHGYAVKVVNPGGVENWKQVSRKTVQQLDEPVPGFGVSPRAIVRNLAAAVDRLNLPHAVHIHCNNLGVPGNSETTLRTMQALGGHRGHFAHTQFHSYAGDENDPASFRSDAPRLAEYVNANPNISIDVGHVNPGKTLGITGDAPFGYFLSKLTGNRWYAADSELEASCGVIPMEFQPKKALVHAVQWAAALEWYLLVEDPWRIAMSSDHPNGGAVYRYPEVIHLLMDSAFRREAIGKMHKLLGERTTLAELDREYSLNDIAIITRAAPAKLLGLKHKGHLGEGADADVTIYTPSTNRTEMFQRPRYVVQAGRVIVEDGEIGGEVFGKLFTVSPGMDDGQLPVIQKWFDDAHTIRFRNFAIEKEHLGAVETVASS</sequence>
<dbReference type="AlphaFoldDB" id="A0A2S8F2P3"/>
<gene>
    <name evidence="3" type="ORF">C5Y96_22400</name>
</gene>
<dbReference type="Gene3D" id="2.30.40.10">
    <property type="entry name" value="Urease, subunit C, domain 1"/>
    <property type="match status" value="1"/>
</dbReference>
<evidence type="ECO:0000256" key="1">
    <source>
        <dbReference type="SAM" id="MobiDB-lite"/>
    </source>
</evidence>
<protein>
    <submittedName>
        <fullName evidence="3">Formylmethanofuran dehydrogenase subunit A</fullName>
    </submittedName>
</protein>
<comment type="caution">
    <text evidence="3">The sequence shown here is derived from an EMBL/GenBank/DDBJ whole genome shotgun (WGS) entry which is preliminary data.</text>
</comment>
<dbReference type="InterPro" id="IPR032466">
    <property type="entry name" value="Metal_Hydrolase"/>
</dbReference>
<dbReference type="InterPro" id="IPR011059">
    <property type="entry name" value="Metal-dep_hydrolase_composite"/>
</dbReference>
<reference evidence="3 4" key="1">
    <citation type="submission" date="2018-02" db="EMBL/GenBank/DDBJ databases">
        <title>Comparative genomes isolates from brazilian mangrove.</title>
        <authorList>
            <person name="Araujo J.E."/>
            <person name="Taketani R.G."/>
            <person name="Silva M.C.P."/>
            <person name="Loureco M.V."/>
            <person name="Andreote F.D."/>
        </authorList>
    </citation>
    <scope>NUCLEOTIDE SEQUENCE [LARGE SCALE GENOMIC DNA]</scope>
    <source>
        <strain evidence="3 4">HEX-2 MGV</strain>
    </source>
</reference>
<dbReference type="Pfam" id="PF07969">
    <property type="entry name" value="Amidohydro_3"/>
    <property type="match status" value="1"/>
</dbReference>
<dbReference type="OrthoDB" id="9775607at2"/>
<dbReference type="GO" id="GO:0016810">
    <property type="term" value="F:hydrolase activity, acting on carbon-nitrogen (but not peptide) bonds"/>
    <property type="evidence" value="ECO:0007669"/>
    <property type="project" value="InterPro"/>
</dbReference>
<evidence type="ECO:0000313" key="4">
    <source>
        <dbReference type="Proteomes" id="UP000240009"/>
    </source>
</evidence>
<evidence type="ECO:0000313" key="3">
    <source>
        <dbReference type="EMBL" id="PQO26194.1"/>
    </source>
</evidence>
<dbReference type="Proteomes" id="UP000240009">
    <property type="component" value="Unassembled WGS sequence"/>
</dbReference>
<dbReference type="InterPro" id="IPR013108">
    <property type="entry name" value="Amidohydro_3"/>
</dbReference>
<feature type="compositionally biased region" description="Basic and acidic residues" evidence="1">
    <location>
        <begin position="79"/>
        <end position="93"/>
    </location>
</feature>
<dbReference type="Gene3D" id="3.20.20.140">
    <property type="entry name" value="Metal-dependent hydrolases"/>
    <property type="match status" value="1"/>
</dbReference>
<dbReference type="PANTHER" id="PTHR11647:SF1">
    <property type="entry name" value="COLLAPSIN RESPONSE MEDIATOR PROTEIN"/>
    <property type="match status" value="1"/>
</dbReference>
<name>A0A2S8F2P3_9BACT</name>
<dbReference type="SUPFAM" id="SSF51338">
    <property type="entry name" value="Composite domain of metallo-dependent hydrolases"/>
    <property type="match status" value="2"/>
</dbReference>
<dbReference type="EMBL" id="PUIA01000069">
    <property type="protein sequence ID" value="PQO26194.1"/>
    <property type="molecule type" value="Genomic_DNA"/>
</dbReference>
<dbReference type="SUPFAM" id="SSF51556">
    <property type="entry name" value="Metallo-dependent hydrolases"/>
    <property type="match status" value="1"/>
</dbReference>
<feature type="region of interest" description="Disordered" evidence="1">
    <location>
        <begin position="78"/>
        <end position="97"/>
    </location>
</feature>
<dbReference type="RefSeq" id="WP_105358052.1">
    <property type="nucleotide sequence ID" value="NZ_PUIA01000069.1"/>
</dbReference>
<dbReference type="InterPro" id="IPR050378">
    <property type="entry name" value="Metallo-dep_Hydrolases_sf"/>
</dbReference>
<feature type="domain" description="Amidohydrolase 3" evidence="2">
    <location>
        <begin position="47"/>
        <end position="492"/>
    </location>
</feature>
<dbReference type="InterPro" id="IPR012027">
    <property type="entry name" value="Formylmethanofuran_DH_asu"/>
</dbReference>
<evidence type="ECO:0000259" key="2">
    <source>
        <dbReference type="Pfam" id="PF07969"/>
    </source>
</evidence>
<proteinExistence type="predicted"/>
<accession>A0A2S8F2P3</accession>